<dbReference type="EMBL" id="CP007201">
    <property type="protein sequence ID" value="AHJ12927.1"/>
    <property type="molecule type" value="Genomic_DNA"/>
</dbReference>
<dbReference type="SUPFAM" id="SSF53146">
    <property type="entry name" value="Nitrogenase accessory factor-like"/>
    <property type="match status" value="1"/>
</dbReference>
<dbReference type="RefSeq" id="WP_025344797.1">
    <property type="nucleotide sequence ID" value="NZ_CP007201.1"/>
</dbReference>
<gene>
    <name evidence="2" type="ORF">SMUL_1670</name>
</gene>
<feature type="domain" description="Dinitrogenase iron-molybdenum cofactor biosynthesis" evidence="1">
    <location>
        <begin position="13"/>
        <end position="105"/>
    </location>
</feature>
<dbReference type="InterPro" id="IPR036105">
    <property type="entry name" value="DiNase_FeMo-co_biosyn_sf"/>
</dbReference>
<dbReference type="Gene3D" id="3.30.420.130">
    <property type="entry name" value="Dinitrogenase iron-molybdenum cofactor biosynthesis domain"/>
    <property type="match status" value="1"/>
</dbReference>
<sequence>MTLAFTTKEPSWDSMMEARFGRAEYVVMYDEQSGGITIHNNADIANQEHGAGPKMAQAMADLKADVIITGNGPGANALAVLEKMGTTIFVGAGELTVSNAYKAYQENRLEKLSSH</sequence>
<evidence type="ECO:0000313" key="3">
    <source>
        <dbReference type="Proteomes" id="UP000019322"/>
    </source>
</evidence>
<dbReference type="PANTHER" id="PTHR42983">
    <property type="entry name" value="DINITROGENASE IRON-MOLYBDENUM COFACTOR PROTEIN-RELATED"/>
    <property type="match status" value="1"/>
</dbReference>
<proteinExistence type="predicted"/>
<dbReference type="Pfam" id="PF02579">
    <property type="entry name" value="Nitro_FeMo-Co"/>
    <property type="match status" value="1"/>
</dbReference>
<name>A0AA86E2N6_SULMK</name>
<dbReference type="Proteomes" id="UP000019322">
    <property type="component" value="Chromosome"/>
</dbReference>
<dbReference type="AlphaFoldDB" id="A0AA86E2N6"/>
<protein>
    <submittedName>
        <fullName evidence="2">Nitrogenase accessory factor-like superfamily protein</fullName>
    </submittedName>
</protein>
<dbReference type="PANTHER" id="PTHR42983:SF1">
    <property type="entry name" value="IRON-MOLYBDENUM PROTEIN"/>
    <property type="match status" value="1"/>
</dbReference>
<dbReference type="InterPro" id="IPR003731">
    <property type="entry name" value="Di-Nase_FeMo-co_biosynth"/>
</dbReference>
<dbReference type="KEGG" id="smul:SMUL_1670"/>
<evidence type="ECO:0000259" key="1">
    <source>
        <dbReference type="Pfam" id="PF02579"/>
    </source>
</evidence>
<accession>A0AA86E2N6</accession>
<evidence type="ECO:0000313" key="2">
    <source>
        <dbReference type="EMBL" id="AHJ12927.1"/>
    </source>
</evidence>
<reference evidence="2 3" key="1">
    <citation type="journal article" date="2014" name="Environ. Microbiol.">
        <title>Insights into organohalide respiration and the versatile catabolism of Sulfurospirillum multivorans gained from comparative genomics and physiological studies.</title>
        <authorList>
            <person name="Goris T."/>
            <person name="Schubert T."/>
            <person name="Gadkari J."/>
            <person name="Wubet T."/>
            <person name="Tarkka M."/>
            <person name="Buscot F."/>
            <person name="Adrian L."/>
            <person name="Diekert G."/>
        </authorList>
    </citation>
    <scope>NUCLEOTIDE SEQUENCE [LARGE SCALE GENOMIC DNA]</scope>
    <source>
        <strain evidence="3">DM 12446 / JCM 15788 / NBRC 109480</strain>
    </source>
</reference>
<organism evidence="2 3">
    <name type="scientific">Sulfurospirillum multivorans (strain DM 12446 / JCM 15788 / NBRC 109480)</name>
    <dbReference type="NCBI Taxonomy" id="1150621"/>
    <lineage>
        <taxon>Bacteria</taxon>
        <taxon>Pseudomonadati</taxon>
        <taxon>Campylobacterota</taxon>
        <taxon>Epsilonproteobacteria</taxon>
        <taxon>Campylobacterales</taxon>
        <taxon>Sulfurospirillaceae</taxon>
        <taxon>Sulfurospirillum</taxon>
    </lineage>
</organism>